<protein>
    <recommendedName>
        <fullName evidence="1">Peptidase C14 caspase domain-containing protein</fullName>
    </recommendedName>
</protein>
<evidence type="ECO:0000313" key="3">
    <source>
        <dbReference type="Proteomes" id="UP000609879"/>
    </source>
</evidence>
<dbReference type="Pfam" id="PF00656">
    <property type="entry name" value="Peptidase_C14"/>
    <property type="match status" value="1"/>
</dbReference>
<evidence type="ECO:0000259" key="1">
    <source>
        <dbReference type="Pfam" id="PF00656"/>
    </source>
</evidence>
<dbReference type="InterPro" id="IPR029030">
    <property type="entry name" value="Caspase-like_dom_sf"/>
</dbReference>
<comment type="caution">
    <text evidence="2">The sequence shown here is derived from an EMBL/GenBank/DDBJ whole genome shotgun (WGS) entry which is preliminary data.</text>
</comment>
<gene>
    <name evidence="2" type="ORF">Ade02nite_47080</name>
</gene>
<sequence>MTRRALLLGAQYGELTGVGNDLDTMTALLEPRGFEVRRCDGAAATRAGILAAYATLIADTSPGDAAFVYYSGHGGRARAERDDLPDLQFVVPADFAVSNPGDFRGILAAELSVLLARLLSRSDNAVVMLDCCHAAHMSRDPELRPRALSRISYLDVVRHREKQLAEGLEVDLLHPLGNRSAVRLVACAPDESAYEYPNRAGITTGIFTESFAIALAEAGGLPVTWTTVLRRVRERVQTITPVQRPEVEGAVSSRLLFETEQAGPVNAVPLTALPGGRAAIPGGRLLGITVGDRYAVMPPGAAAMDDALTVADATVDRVAVTAAQAALEFRAGHDRLPLGALGFPTRVAAAQRAVALRGDAAATAQVRDAMKDASLVRPAGDDEDTLLATVEATAGGLVIRDAAGPLTGAVPVAEIAQGLQKLARAENLRTLASVPAAELDDPFTVEWGRAVGGAAVPMRPTGEVVHAGESIYIRLRNDSDRRLYFNVFDVAISARVQLVNDSDRSGLRLAPGEEHVFGRSEFGGLEGIPLAWPDGVPDEEVRPESIVVVVTTARQDLTVLEQQAIGDQARDLLDEIDRSGTPLQKLLAQTVLGGTRDLVLKAGATVVEYAVRHLELQASALPAPVREVPAFEVDERPSESVRLLGGRGQGVDSTPATVAIHLGDLIVRDRALLGADVRVDTLVLTGGGGDRPVYRAETARFHDAGGQWLPLDDLPIHAGQVAGHVDLACWVSRDHAGSPSLSDMLRQRLTDQDFPAGPPAAASPATAAVAAVSAVATVVNTAHALLAKAVGDSIALYRGSFLAGEDYGIGRHPGGGQLAADDFSFHYRIERVP</sequence>
<dbReference type="PANTHER" id="PTHR48104:SF30">
    <property type="entry name" value="METACASPASE-1"/>
    <property type="match status" value="1"/>
</dbReference>
<dbReference type="SUPFAM" id="SSF52129">
    <property type="entry name" value="Caspase-like"/>
    <property type="match status" value="1"/>
</dbReference>
<dbReference type="InterPro" id="IPR050452">
    <property type="entry name" value="Metacaspase"/>
</dbReference>
<feature type="domain" description="Peptidase C14 caspase" evidence="1">
    <location>
        <begin position="3"/>
        <end position="248"/>
    </location>
</feature>
<dbReference type="EMBL" id="BOMI01000090">
    <property type="protein sequence ID" value="GID76067.1"/>
    <property type="molecule type" value="Genomic_DNA"/>
</dbReference>
<proteinExistence type="predicted"/>
<accession>A0ABQ3Y7V6</accession>
<dbReference type="PANTHER" id="PTHR48104">
    <property type="entry name" value="METACASPASE-4"/>
    <property type="match status" value="1"/>
</dbReference>
<dbReference type="InterPro" id="IPR011600">
    <property type="entry name" value="Pept_C14_caspase"/>
</dbReference>
<dbReference type="RefSeq" id="WP_203767863.1">
    <property type="nucleotide sequence ID" value="NZ_BAAABO010000007.1"/>
</dbReference>
<dbReference type="Gene3D" id="3.40.50.1460">
    <property type="match status" value="1"/>
</dbReference>
<reference evidence="2 3" key="1">
    <citation type="submission" date="2021-01" db="EMBL/GenBank/DDBJ databases">
        <title>Whole genome shotgun sequence of Actinoplanes deccanensis NBRC 13994.</title>
        <authorList>
            <person name="Komaki H."/>
            <person name="Tamura T."/>
        </authorList>
    </citation>
    <scope>NUCLEOTIDE SEQUENCE [LARGE SCALE GENOMIC DNA]</scope>
    <source>
        <strain evidence="2 3">NBRC 13994</strain>
    </source>
</reference>
<organism evidence="2 3">
    <name type="scientific">Paractinoplanes deccanensis</name>
    <dbReference type="NCBI Taxonomy" id="113561"/>
    <lineage>
        <taxon>Bacteria</taxon>
        <taxon>Bacillati</taxon>
        <taxon>Actinomycetota</taxon>
        <taxon>Actinomycetes</taxon>
        <taxon>Micromonosporales</taxon>
        <taxon>Micromonosporaceae</taxon>
        <taxon>Paractinoplanes</taxon>
    </lineage>
</organism>
<dbReference type="Proteomes" id="UP000609879">
    <property type="component" value="Unassembled WGS sequence"/>
</dbReference>
<keyword evidence="3" id="KW-1185">Reference proteome</keyword>
<name>A0ABQ3Y7V6_9ACTN</name>
<evidence type="ECO:0000313" key="2">
    <source>
        <dbReference type="EMBL" id="GID76067.1"/>
    </source>
</evidence>